<organism evidence="1 2">
    <name type="scientific">Pichia kluyveri</name>
    <name type="common">Yeast</name>
    <dbReference type="NCBI Taxonomy" id="36015"/>
    <lineage>
        <taxon>Eukaryota</taxon>
        <taxon>Fungi</taxon>
        <taxon>Dikarya</taxon>
        <taxon>Ascomycota</taxon>
        <taxon>Saccharomycotina</taxon>
        <taxon>Pichiomycetes</taxon>
        <taxon>Pichiales</taxon>
        <taxon>Pichiaceae</taxon>
        <taxon>Pichia</taxon>
    </lineage>
</organism>
<proteinExistence type="predicted"/>
<keyword evidence="2" id="KW-1185">Reference proteome</keyword>
<evidence type="ECO:0000313" key="2">
    <source>
        <dbReference type="Proteomes" id="UP001378960"/>
    </source>
</evidence>
<name>A0AAV5R9Y2_PICKL</name>
<protein>
    <submittedName>
        <fullName evidence="1">Uncharacterized protein</fullName>
    </submittedName>
</protein>
<dbReference type="AlphaFoldDB" id="A0AAV5R9Y2"/>
<comment type="caution">
    <text evidence="1">The sequence shown here is derived from an EMBL/GenBank/DDBJ whole genome shotgun (WGS) entry which is preliminary data.</text>
</comment>
<dbReference type="Proteomes" id="UP001378960">
    <property type="component" value="Unassembled WGS sequence"/>
</dbReference>
<reference evidence="1 2" key="1">
    <citation type="journal article" date="2023" name="Elife">
        <title>Identification of key yeast species and microbe-microbe interactions impacting larval growth of Drosophila in the wild.</title>
        <authorList>
            <person name="Mure A."/>
            <person name="Sugiura Y."/>
            <person name="Maeda R."/>
            <person name="Honda K."/>
            <person name="Sakurai N."/>
            <person name="Takahashi Y."/>
            <person name="Watada M."/>
            <person name="Katoh T."/>
            <person name="Gotoh A."/>
            <person name="Gotoh Y."/>
            <person name="Taniguchi I."/>
            <person name="Nakamura K."/>
            <person name="Hayashi T."/>
            <person name="Katayama T."/>
            <person name="Uemura T."/>
            <person name="Hattori Y."/>
        </authorList>
    </citation>
    <scope>NUCLEOTIDE SEQUENCE [LARGE SCALE GENOMIC DNA]</scope>
    <source>
        <strain evidence="1 2">PK-24</strain>
    </source>
</reference>
<gene>
    <name evidence="1" type="ORF">DAPK24_049230</name>
</gene>
<evidence type="ECO:0000313" key="1">
    <source>
        <dbReference type="EMBL" id="GMM48325.1"/>
    </source>
</evidence>
<sequence length="329" mass="38108">MAPYNKVFNSQILLANLCLGPFQRVAKKFDLDTNLISRIIEPMIRSCHVNAGPSDEQLKCTVRAICEFHFVLQIYSTFDALQAYEFNDFNFLTKVNYKLKRDTLELFQQFGNFSADRVRIEVNNFETLLYTAIANAEIYLANVSKFDEDDRSTYYEEIVPSLPIIAVKSKNGLEKFKQLVKEKVAELSEEKTIIDNKYYSPIKMDYGDDLTAAIASIPNEYVHSAALKAYYNLINLPPKVEITDDTKHIIEKACNFMGYIPSYDKPEKLRDDAREIFLEAFDLYRLDVQYAPEHVKMVNRSFTKEGSPLQFDLMREEKIIFDFSLGLFP</sequence>
<dbReference type="EMBL" id="BTGB01000009">
    <property type="protein sequence ID" value="GMM48325.1"/>
    <property type="molecule type" value="Genomic_DNA"/>
</dbReference>
<accession>A0AAV5R9Y2</accession>